<dbReference type="PANTHER" id="PTHR43434">
    <property type="entry name" value="PHOSPHOGLYCOLATE PHOSPHATASE"/>
    <property type="match status" value="1"/>
</dbReference>
<dbReference type="EC" id="3.1.3.18" evidence="1"/>
<dbReference type="GO" id="GO:0006281">
    <property type="term" value="P:DNA repair"/>
    <property type="evidence" value="ECO:0007669"/>
    <property type="project" value="TreeGrafter"/>
</dbReference>
<dbReference type="AlphaFoldDB" id="A0A679IU84"/>
<name>A0A679IU84_9HYPH</name>
<protein>
    <submittedName>
        <fullName evidence="1">Phosphoglycolate phosphatase</fullName>
        <ecNumber evidence="1">3.1.3.18</ecNumber>
    </submittedName>
</protein>
<organism evidence="1">
    <name type="scientific">Methylobacterium bullatum</name>
    <dbReference type="NCBI Taxonomy" id="570505"/>
    <lineage>
        <taxon>Bacteria</taxon>
        <taxon>Pseudomonadati</taxon>
        <taxon>Pseudomonadota</taxon>
        <taxon>Alphaproteobacteria</taxon>
        <taxon>Hyphomicrobiales</taxon>
        <taxon>Methylobacteriaceae</taxon>
        <taxon>Methylobacterium</taxon>
    </lineage>
</organism>
<sequence>MMGKPYGLVVFDFDGTLADTFPWFCSVINGVARRYRFRQIDPAETEALRGLSARALIRELGVPAWKLPFITRHMHGLAARDIEAITLFPGIRDMLRDLDEAGIILAIVSSNSEANIRHVLGPCADRFRHYACGASMFGKAKRLTAVMRKAGAGGSVIYIGDELRDHDAAKAAGCNFGAVSWGYTRSDALAAGRPDALFEHPGQVAAAICATELRGSHPAASILYGGPP</sequence>
<dbReference type="GO" id="GO:0005829">
    <property type="term" value="C:cytosol"/>
    <property type="evidence" value="ECO:0007669"/>
    <property type="project" value="TreeGrafter"/>
</dbReference>
<dbReference type="SFLD" id="SFLDG01129">
    <property type="entry name" value="C1.5:_HAD__Beta-PGM__Phosphata"/>
    <property type="match status" value="1"/>
</dbReference>
<dbReference type="Gene3D" id="1.10.150.240">
    <property type="entry name" value="Putative phosphatase, domain 2"/>
    <property type="match status" value="1"/>
</dbReference>
<dbReference type="Gene3D" id="3.40.50.1000">
    <property type="entry name" value="HAD superfamily/HAD-like"/>
    <property type="match status" value="1"/>
</dbReference>
<dbReference type="InterPro" id="IPR023214">
    <property type="entry name" value="HAD_sf"/>
</dbReference>
<dbReference type="PANTHER" id="PTHR43434:SF13">
    <property type="entry name" value="PHOSPHOGLYCOLATE PHOSPHATASE"/>
    <property type="match status" value="1"/>
</dbReference>
<evidence type="ECO:0000313" key="1">
    <source>
        <dbReference type="EMBL" id="CAA2103212.1"/>
    </source>
</evidence>
<proteinExistence type="predicted"/>
<keyword evidence="1" id="KW-0378">Hydrolase</keyword>
<dbReference type="InterPro" id="IPR050155">
    <property type="entry name" value="HAD-like_hydrolase_sf"/>
</dbReference>
<dbReference type="NCBIfam" id="TIGR01549">
    <property type="entry name" value="HAD-SF-IA-v1"/>
    <property type="match status" value="1"/>
</dbReference>
<dbReference type="SUPFAM" id="SSF56784">
    <property type="entry name" value="HAD-like"/>
    <property type="match status" value="1"/>
</dbReference>
<dbReference type="SFLD" id="SFLDS00003">
    <property type="entry name" value="Haloacid_Dehalogenase"/>
    <property type="match status" value="1"/>
</dbReference>
<dbReference type="InterPro" id="IPR041492">
    <property type="entry name" value="HAD_2"/>
</dbReference>
<dbReference type="InterPro" id="IPR023198">
    <property type="entry name" value="PGP-like_dom2"/>
</dbReference>
<reference evidence="1" key="1">
    <citation type="submission" date="2019-12" db="EMBL/GenBank/DDBJ databases">
        <authorList>
            <person name="Cremers G."/>
        </authorList>
    </citation>
    <scope>NUCLEOTIDE SEQUENCE</scope>
    <source>
        <strain evidence="1">Mbul1</strain>
    </source>
</reference>
<dbReference type="GO" id="GO:0008967">
    <property type="term" value="F:phosphoglycolate phosphatase activity"/>
    <property type="evidence" value="ECO:0007669"/>
    <property type="project" value="UniProtKB-EC"/>
</dbReference>
<dbReference type="InterPro" id="IPR006439">
    <property type="entry name" value="HAD-SF_hydro_IA"/>
</dbReference>
<dbReference type="EMBL" id="LR743504">
    <property type="protein sequence ID" value="CAA2103212.1"/>
    <property type="molecule type" value="Genomic_DNA"/>
</dbReference>
<accession>A0A679IU84</accession>
<dbReference type="InterPro" id="IPR036412">
    <property type="entry name" value="HAD-like_sf"/>
</dbReference>
<dbReference type="Pfam" id="PF13419">
    <property type="entry name" value="HAD_2"/>
    <property type="match status" value="1"/>
</dbReference>
<gene>
    <name evidence="1" type="primary">gph_2</name>
    <name evidence="1" type="ORF">MBUL_02078</name>
</gene>